<evidence type="ECO:0000313" key="3">
    <source>
        <dbReference type="Proteomes" id="UP000594759"/>
    </source>
</evidence>
<dbReference type="Pfam" id="PF00535">
    <property type="entry name" value="Glycos_transf_2"/>
    <property type="match status" value="1"/>
</dbReference>
<dbReference type="InterPro" id="IPR001173">
    <property type="entry name" value="Glyco_trans_2-like"/>
</dbReference>
<dbReference type="Proteomes" id="UP000594759">
    <property type="component" value="Chromosome"/>
</dbReference>
<dbReference type="Gene3D" id="3.90.550.10">
    <property type="entry name" value="Spore Coat Polysaccharide Biosynthesis Protein SpsA, Chain A"/>
    <property type="match status" value="1"/>
</dbReference>
<keyword evidence="3" id="KW-1185">Reference proteome</keyword>
<proteinExistence type="predicted"/>
<dbReference type="KEGG" id="pex:IZT61_17420"/>
<keyword evidence="2" id="KW-0808">Transferase</keyword>
<gene>
    <name evidence="2" type="ORF">IZT61_17420</name>
</gene>
<dbReference type="SUPFAM" id="SSF53448">
    <property type="entry name" value="Nucleotide-diphospho-sugar transferases"/>
    <property type="match status" value="1"/>
</dbReference>
<feature type="domain" description="Glycosyltransferase 2-like" evidence="1">
    <location>
        <begin position="5"/>
        <end position="153"/>
    </location>
</feature>
<protein>
    <submittedName>
        <fullName evidence="2">Glycosyltransferase</fullName>
    </submittedName>
</protein>
<dbReference type="AlphaFoldDB" id="A0A7U3SQX1"/>
<dbReference type="PANTHER" id="PTHR22916:SF3">
    <property type="entry name" value="UDP-GLCNAC:BETAGAL BETA-1,3-N-ACETYLGLUCOSAMINYLTRANSFERASE-LIKE PROTEIN 1"/>
    <property type="match status" value="1"/>
</dbReference>
<sequence length="311" mass="36806">MPIISIIVPNYNHSAYLKQRLASVFNQSFQDFEVIILDDCSTDDSKTIIEQYRFHEKVSHVIYNEINSGSPFEQWEKGINLAKGDWIWIAESDDVAEKEFLETVFNNAKTDDDIVLSYCASWCIDKNGKKETRLAWADDISERNWLKDFRNDGLDEINTQFFYKNVIPNASAVLFKKKSIDTAVFRLIANMRFAGDWLFWIKLLESGKVCYSAKILNNFRYHDSTTRNIKNASSEKQRFEEYFSVLNYLNKNNNKVRWNFKKHKWIMKEWLERYKLIKGSTSLPFNIKFPFTYNIALLFKFMKRSIASVKR</sequence>
<organism evidence="2 3">
    <name type="scientific">Pedobacter endophyticus</name>
    <dbReference type="NCBI Taxonomy" id="2789740"/>
    <lineage>
        <taxon>Bacteria</taxon>
        <taxon>Pseudomonadati</taxon>
        <taxon>Bacteroidota</taxon>
        <taxon>Sphingobacteriia</taxon>
        <taxon>Sphingobacteriales</taxon>
        <taxon>Sphingobacteriaceae</taxon>
        <taxon>Pedobacter</taxon>
    </lineage>
</organism>
<reference evidence="2 3" key="1">
    <citation type="submission" date="2020-11" db="EMBL/GenBank/DDBJ databases">
        <title>Pedobacter endophytica, an endophytic bacteria isolated form Carex pumila.</title>
        <authorList>
            <person name="Peng Y."/>
            <person name="Jiang L."/>
            <person name="Lee J."/>
        </authorList>
    </citation>
    <scope>NUCLEOTIDE SEQUENCE [LARGE SCALE GENOMIC DNA]</scope>
    <source>
        <strain evidence="2 3">JBR3-12</strain>
    </source>
</reference>
<dbReference type="PANTHER" id="PTHR22916">
    <property type="entry name" value="GLYCOSYLTRANSFERASE"/>
    <property type="match status" value="1"/>
</dbReference>
<dbReference type="RefSeq" id="WP_196098306.1">
    <property type="nucleotide sequence ID" value="NZ_CP064939.1"/>
</dbReference>
<dbReference type="InterPro" id="IPR029044">
    <property type="entry name" value="Nucleotide-diphossugar_trans"/>
</dbReference>
<name>A0A7U3SQX1_9SPHI</name>
<dbReference type="EMBL" id="CP064939">
    <property type="protein sequence ID" value="QPH38831.1"/>
    <property type="molecule type" value="Genomic_DNA"/>
</dbReference>
<accession>A0A7U3SQX1</accession>
<evidence type="ECO:0000313" key="2">
    <source>
        <dbReference type="EMBL" id="QPH38831.1"/>
    </source>
</evidence>
<dbReference type="GO" id="GO:0016758">
    <property type="term" value="F:hexosyltransferase activity"/>
    <property type="evidence" value="ECO:0007669"/>
    <property type="project" value="UniProtKB-ARBA"/>
</dbReference>
<evidence type="ECO:0000259" key="1">
    <source>
        <dbReference type="Pfam" id="PF00535"/>
    </source>
</evidence>